<evidence type="ECO:0000313" key="2">
    <source>
        <dbReference type="EMBL" id="HAV92883.1"/>
    </source>
</evidence>
<evidence type="ECO:0000313" key="3">
    <source>
        <dbReference type="Proteomes" id="UP000264062"/>
    </source>
</evidence>
<sequence length="206" mass="24152">MNKIINYVRSLFYAIRPFENFQHFLMGVAGFLYMGFYTQRIELGSRTIWGFLALFSFLSQVLSYNNYATFDKDLKDKEKKFDEKFKGININFLFWVSFLFFLLTIAFALKVNYTFTIVFILLMLGWALYTHPIVMLKKGRFVPYILDMLTMPFLSMFGSFLVAGFISIEAVFFSLFFGFMEIAGHINHMTMDYEVDKETGVKTISV</sequence>
<organism evidence="2 3">
    <name type="scientific">candidate division WOR-3 bacterium</name>
    <dbReference type="NCBI Taxonomy" id="2052148"/>
    <lineage>
        <taxon>Bacteria</taxon>
        <taxon>Bacteria division WOR-3</taxon>
    </lineage>
</organism>
<dbReference type="AlphaFoldDB" id="A0A350HBG7"/>
<proteinExistence type="predicted"/>
<feature type="transmembrane region" description="Helical" evidence="1">
    <location>
        <begin position="115"/>
        <end position="136"/>
    </location>
</feature>
<feature type="non-terminal residue" evidence="2">
    <location>
        <position position="206"/>
    </location>
</feature>
<reference evidence="2 3" key="1">
    <citation type="journal article" date="2018" name="Nat. Biotechnol.">
        <title>A standardized bacterial taxonomy based on genome phylogeny substantially revises the tree of life.</title>
        <authorList>
            <person name="Parks D.H."/>
            <person name="Chuvochina M."/>
            <person name="Waite D.W."/>
            <person name="Rinke C."/>
            <person name="Skarshewski A."/>
            <person name="Chaumeil P.A."/>
            <person name="Hugenholtz P."/>
        </authorList>
    </citation>
    <scope>NUCLEOTIDE SEQUENCE [LARGE SCALE GENOMIC DNA]</scope>
    <source>
        <strain evidence="2">UBA9956</strain>
    </source>
</reference>
<evidence type="ECO:0008006" key="4">
    <source>
        <dbReference type="Google" id="ProtNLM"/>
    </source>
</evidence>
<protein>
    <recommendedName>
        <fullName evidence="4">Prenyltransferase</fullName>
    </recommendedName>
</protein>
<gene>
    <name evidence="2" type="ORF">DCW38_06855</name>
</gene>
<dbReference type="Proteomes" id="UP000264062">
    <property type="component" value="Unassembled WGS sequence"/>
</dbReference>
<comment type="caution">
    <text evidence="2">The sequence shown here is derived from an EMBL/GenBank/DDBJ whole genome shotgun (WGS) entry which is preliminary data.</text>
</comment>
<keyword evidence="1" id="KW-0812">Transmembrane</keyword>
<dbReference type="EMBL" id="DMZY01000199">
    <property type="protein sequence ID" value="HAV92883.1"/>
    <property type="molecule type" value="Genomic_DNA"/>
</dbReference>
<feature type="transmembrane region" description="Helical" evidence="1">
    <location>
        <begin position="20"/>
        <end position="36"/>
    </location>
</feature>
<feature type="transmembrane region" description="Helical" evidence="1">
    <location>
        <begin position="88"/>
        <end position="109"/>
    </location>
</feature>
<keyword evidence="1" id="KW-0472">Membrane</keyword>
<feature type="transmembrane region" description="Helical" evidence="1">
    <location>
        <begin position="48"/>
        <end position="67"/>
    </location>
</feature>
<feature type="transmembrane region" description="Helical" evidence="1">
    <location>
        <begin position="157"/>
        <end position="180"/>
    </location>
</feature>
<name>A0A350HBG7_UNCW3</name>
<keyword evidence="1" id="KW-1133">Transmembrane helix</keyword>
<accession>A0A350HBG7</accession>
<evidence type="ECO:0000256" key="1">
    <source>
        <dbReference type="SAM" id="Phobius"/>
    </source>
</evidence>